<dbReference type="EMBL" id="QDGB01000394">
    <property type="protein sequence ID" value="RQX10564.1"/>
    <property type="molecule type" value="Genomic_DNA"/>
</dbReference>
<name>A0A3N9XBM0_9ACTN</name>
<protein>
    <recommendedName>
        <fullName evidence="3">DUF302 domain-containing protein</fullName>
    </recommendedName>
</protein>
<evidence type="ECO:0008006" key="3">
    <source>
        <dbReference type="Google" id="ProtNLM"/>
    </source>
</evidence>
<reference evidence="1 2" key="1">
    <citation type="submission" date="2018-04" db="EMBL/GenBank/DDBJ databases">
        <title>Micromonosporas from Atacama Desert.</title>
        <authorList>
            <person name="Carro L."/>
            <person name="Klenk H.-P."/>
            <person name="Goodfellow M."/>
        </authorList>
    </citation>
    <scope>NUCLEOTIDE SEQUENCE [LARGE SCALE GENOMIC DNA]</scope>
    <source>
        <strain evidence="1 2">LB19</strain>
    </source>
</reference>
<sequence>MGRGWVERGYQARRLDISIDRSFEEFRRQYEQAVPAYDAAAFNALVARNAPWDDVLALMRDRAPHAFLIYWSSGDLRPMMNLAGDPRHCVEYLMGNHTTAERMFRHDPAVMLYAPLRTLISDGPDGGARFVIEQPSHAFGSLGVDAIHDVGLELDSEVAALLTHLEVPVPAGLSD</sequence>
<evidence type="ECO:0000313" key="2">
    <source>
        <dbReference type="Proteomes" id="UP000278981"/>
    </source>
</evidence>
<accession>A0A3N9XBM0</accession>
<organism evidence="1 2">
    <name type="scientific">Micromonospora ureilytica</name>
    <dbReference type="NCBI Taxonomy" id="709868"/>
    <lineage>
        <taxon>Bacteria</taxon>
        <taxon>Bacillati</taxon>
        <taxon>Actinomycetota</taxon>
        <taxon>Actinomycetes</taxon>
        <taxon>Micromonosporales</taxon>
        <taxon>Micromonosporaceae</taxon>
        <taxon>Micromonospora</taxon>
    </lineage>
</organism>
<dbReference type="InterPro" id="IPR035923">
    <property type="entry name" value="TT1751-like_sf"/>
</dbReference>
<dbReference type="Proteomes" id="UP000278981">
    <property type="component" value="Unassembled WGS sequence"/>
</dbReference>
<proteinExistence type="predicted"/>
<dbReference type="OrthoDB" id="3358967at2"/>
<dbReference type="SUPFAM" id="SSF103247">
    <property type="entry name" value="TT1751-like"/>
    <property type="match status" value="1"/>
</dbReference>
<dbReference type="AlphaFoldDB" id="A0A3N9XBM0"/>
<dbReference type="RefSeq" id="WP_124823017.1">
    <property type="nucleotide sequence ID" value="NZ_QDGB01000394.1"/>
</dbReference>
<gene>
    <name evidence="1" type="ORF">DDE19_32325</name>
</gene>
<evidence type="ECO:0000313" key="1">
    <source>
        <dbReference type="EMBL" id="RQX10564.1"/>
    </source>
</evidence>
<comment type="caution">
    <text evidence="1">The sequence shown here is derived from an EMBL/GenBank/DDBJ whole genome shotgun (WGS) entry which is preliminary data.</text>
</comment>